<dbReference type="GO" id="GO:0006259">
    <property type="term" value="P:DNA metabolic process"/>
    <property type="evidence" value="ECO:0007669"/>
    <property type="project" value="InterPro"/>
</dbReference>
<name>A0A0R1U5X7_9LACO</name>
<organism evidence="2 3">
    <name type="scientific">Lacticaseibacillus pantheris DSM 15945 = JCM 12539 = NBRC 106106</name>
    <dbReference type="NCBI Taxonomy" id="1423783"/>
    <lineage>
        <taxon>Bacteria</taxon>
        <taxon>Bacillati</taxon>
        <taxon>Bacillota</taxon>
        <taxon>Bacilli</taxon>
        <taxon>Lactobacillales</taxon>
        <taxon>Lactobacillaceae</taxon>
        <taxon>Lacticaseibacillus</taxon>
    </lineage>
</organism>
<comment type="caution">
    <text evidence="2">The sequence shown here is derived from an EMBL/GenBank/DDBJ whole genome shotgun (WGS) entry which is preliminary data.</text>
</comment>
<dbReference type="STRING" id="1423783.FC50_GL000923"/>
<dbReference type="EMBL" id="AZFJ01000045">
    <property type="protein sequence ID" value="KRL86402.1"/>
    <property type="molecule type" value="Genomic_DNA"/>
</dbReference>
<dbReference type="PATRIC" id="fig|1423783.4.peg.953"/>
<proteinExistence type="predicted"/>
<evidence type="ECO:0000313" key="2">
    <source>
        <dbReference type="EMBL" id="KRL86402.1"/>
    </source>
</evidence>
<dbReference type="InterPro" id="IPR018330">
    <property type="entry name" value="RecT_fam"/>
</dbReference>
<dbReference type="Proteomes" id="UP000051922">
    <property type="component" value="Unassembled WGS sequence"/>
</dbReference>
<feature type="region of interest" description="Disordered" evidence="1">
    <location>
        <begin position="218"/>
        <end position="300"/>
    </location>
</feature>
<dbReference type="Pfam" id="PF03837">
    <property type="entry name" value="RecT"/>
    <property type="match status" value="1"/>
</dbReference>
<sequence length="300" mass="33171">MANAIIESVTKRVADMQQNEGLQLPKGYSATNALQSAWLELSDNSKGQSLLEKTTPESQAKALLGMVIQGLSPAKHQVYFIPYGQELTLTRSYFGSLAILQRLDNVSKVWAEVIRDGDRWDVRSEDGRLAVDWQPKVEALDNDIVAAYAVIRDTDGVDTYTLMTRKQIDQSWSHSKNHKVQQEFGDQMAKRTVLNRAAKFFVNSSSDNDLLLGAINDTTENEYDDEQTDRRDVTTGSSIDNLINEAPKAAPRVAKKPAPKQIDNSNEVITNANSTSGANRTPAAETNLFSQEPPIQADQG</sequence>
<feature type="compositionally biased region" description="Polar residues" evidence="1">
    <location>
        <begin position="262"/>
        <end position="279"/>
    </location>
</feature>
<protein>
    <submittedName>
        <fullName evidence="2">RecT family protein</fullName>
    </submittedName>
</protein>
<dbReference type="RefSeq" id="WP_082405366.1">
    <property type="nucleotide sequence ID" value="NZ_AZFJ01000045.1"/>
</dbReference>
<evidence type="ECO:0000313" key="3">
    <source>
        <dbReference type="Proteomes" id="UP000051922"/>
    </source>
</evidence>
<dbReference type="AlphaFoldDB" id="A0A0R1U5X7"/>
<dbReference type="OrthoDB" id="1045432at2"/>
<evidence type="ECO:0000256" key="1">
    <source>
        <dbReference type="SAM" id="MobiDB-lite"/>
    </source>
</evidence>
<keyword evidence="3" id="KW-1185">Reference proteome</keyword>
<gene>
    <name evidence="2" type="ORF">FC50_GL000923</name>
</gene>
<dbReference type="GO" id="GO:0003677">
    <property type="term" value="F:DNA binding"/>
    <property type="evidence" value="ECO:0007669"/>
    <property type="project" value="InterPro"/>
</dbReference>
<accession>A0A0R1U5X7</accession>
<reference evidence="2 3" key="1">
    <citation type="journal article" date="2015" name="Genome Announc.">
        <title>Expanding the biotechnology potential of lactobacilli through comparative genomics of 213 strains and associated genera.</title>
        <authorList>
            <person name="Sun Z."/>
            <person name="Harris H.M."/>
            <person name="McCann A."/>
            <person name="Guo C."/>
            <person name="Argimon S."/>
            <person name="Zhang W."/>
            <person name="Yang X."/>
            <person name="Jeffery I.B."/>
            <person name="Cooney J.C."/>
            <person name="Kagawa T.F."/>
            <person name="Liu W."/>
            <person name="Song Y."/>
            <person name="Salvetti E."/>
            <person name="Wrobel A."/>
            <person name="Rasinkangas P."/>
            <person name="Parkhill J."/>
            <person name="Rea M.C."/>
            <person name="O'Sullivan O."/>
            <person name="Ritari J."/>
            <person name="Douillard F.P."/>
            <person name="Paul Ross R."/>
            <person name="Yang R."/>
            <person name="Briner A.E."/>
            <person name="Felis G.E."/>
            <person name="de Vos W.M."/>
            <person name="Barrangou R."/>
            <person name="Klaenhammer T.R."/>
            <person name="Caufield P.W."/>
            <person name="Cui Y."/>
            <person name="Zhang H."/>
            <person name="O'Toole P.W."/>
        </authorList>
    </citation>
    <scope>NUCLEOTIDE SEQUENCE [LARGE SCALE GENOMIC DNA]</scope>
    <source>
        <strain evidence="2 3">DSM 15945</strain>
    </source>
</reference>